<dbReference type="Proteomes" id="UP000218387">
    <property type="component" value="Chromosome"/>
</dbReference>
<dbReference type="NCBIfam" id="TIGR02532">
    <property type="entry name" value="IV_pilin_GFxxxE"/>
    <property type="match status" value="1"/>
</dbReference>
<evidence type="ECO:0000313" key="2">
    <source>
        <dbReference type="EMBL" id="QCT71821.1"/>
    </source>
</evidence>
<dbReference type="Gene3D" id="3.30.700.10">
    <property type="entry name" value="Glycoprotein, Type 4 Pilin"/>
    <property type="match status" value="1"/>
</dbReference>
<dbReference type="RefSeq" id="WP_096918618.1">
    <property type="nucleotide sequence ID" value="NZ_CP029487.1"/>
</dbReference>
<accession>A0A4P9CAG5</accession>
<evidence type="ECO:0000256" key="1">
    <source>
        <dbReference type="SAM" id="Phobius"/>
    </source>
</evidence>
<gene>
    <name evidence="2" type="ORF">CPZ25_010940</name>
</gene>
<dbReference type="SUPFAM" id="SSF54523">
    <property type="entry name" value="Pili subunits"/>
    <property type="match status" value="1"/>
</dbReference>
<evidence type="ECO:0000313" key="3">
    <source>
        <dbReference type="Proteomes" id="UP000218387"/>
    </source>
</evidence>
<sequence>MKNTKENKNNNGFTLVELIVVLVILAILAAFTIPAMLGFVEDAKGKAAIAEAREIYAAAQTAGTEIGSRWSGTIKDGNEQFKKDAGQKISELVKGDIELSNVVWEINSGNLNKPKESNNIEVGVDYNKFYEPTKDKFKYKESAKVWFDKDSSNSGQFVVKAIWYVDKTGNYRVIIMEDDAKGISTTVEKIK</sequence>
<dbReference type="AlphaFoldDB" id="A0A4P9CAG5"/>
<dbReference type="KEGG" id="emt:CPZ25_010940"/>
<dbReference type="InterPro" id="IPR045584">
    <property type="entry name" value="Pilin-like"/>
</dbReference>
<organism evidence="2 3">
    <name type="scientific">Eubacterium maltosivorans</name>
    <dbReference type="NCBI Taxonomy" id="2041044"/>
    <lineage>
        <taxon>Bacteria</taxon>
        <taxon>Bacillati</taxon>
        <taxon>Bacillota</taxon>
        <taxon>Clostridia</taxon>
        <taxon>Eubacteriales</taxon>
        <taxon>Eubacteriaceae</taxon>
        <taxon>Eubacterium</taxon>
    </lineage>
</organism>
<dbReference type="InterPro" id="IPR012902">
    <property type="entry name" value="N_methyl_site"/>
</dbReference>
<proteinExistence type="predicted"/>
<name>A0A4P9CAG5_EUBML</name>
<protein>
    <submittedName>
        <fullName evidence="2">Type II secretion system protein</fullName>
    </submittedName>
</protein>
<dbReference type="Pfam" id="PF07963">
    <property type="entry name" value="N_methyl"/>
    <property type="match status" value="1"/>
</dbReference>
<keyword evidence="1" id="KW-0812">Transmembrane</keyword>
<keyword evidence="1" id="KW-0472">Membrane</keyword>
<keyword evidence="1" id="KW-1133">Transmembrane helix</keyword>
<dbReference type="EMBL" id="CP029487">
    <property type="protein sequence ID" value="QCT71821.1"/>
    <property type="molecule type" value="Genomic_DNA"/>
</dbReference>
<keyword evidence="3" id="KW-1185">Reference proteome</keyword>
<reference evidence="2 3" key="1">
    <citation type="submission" date="2018-05" db="EMBL/GenBank/DDBJ databases">
        <title>Genome comparison of Eubacterium sp.</title>
        <authorList>
            <person name="Feng Y."/>
            <person name="Sanchez-Andrea I."/>
            <person name="Stams A.J.M."/>
            <person name="De Vos W.M."/>
        </authorList>
    </citation>
    <scope>NUCLEOTIDE SEQUENCE [LARGE SCALE GENOMIC DNA]</scope>
    <source>
        <strain evidence="2 3">YI</strain>
    </source>
</reference>
<feature type="transmembrane region" description="Helical" evidence="1">
    <location>
        <begin position="12"/>
        <end position="37"/>
    </location>
</feature>